<proteinExistence type="predicted"/>
<dbReference type="EMBL" id="CAMPGE010028713">
    <property type="protein sequence ID" value="CAI2386224.1"/>
    <property type="molecule type" value="Genomic_DNA"/>
</dbReference>
<dbReference type="Proteomes" id="UP001295684">
    <property type="component" value="Unassembled WGS sequence"/>
</dbReference>
<dbReference type="InterPro" id="IPR002110">
    <property type="entry name" value="Ankyrin_rpt"/>
</dbReference>
<dbReference type="Gene3D" id="1.10.220.150">
    <property type="entry name" value="Arf GTPase activating protein"/>
    <property type="match status" value="1"/>
</dbReference>
<evidence type="ECO:0000256" key="6">
    <source>
        <dbReference type="SAM" id="Coils"/>
    </source>
</evidence>
<dbReference type="SUPFAM" id="SSF57863">
    <property type="entry name" value="ArfGap/RecO-like zinc finger"/>
    <property type="match status" value="1"/>
</dbReference>
<dbReference type="PROSITE" id="PS50115">
    <property type="entry name" value="ARFGAP"/>
    <property type="match status" value="1"/>
</dbReference>
<feature type="domain" description="PH" evidence="8">
    <location>
        <begin position="449"/>
        <end position="550"/>
    </location>
</feature>
<dbReference type="InterPro" id="IPR027267">
    <property type="entry name" value="AH/BAR_dom_sf"/>
</dbReference>
<dbReference type="PROSITE" id="PS50003">
    <property type="entry name" value="PH_DOMAIN"/>
    <property type="match status" value="1"/>
</dbReference>
<gene>
    <name evidence="10" type="ORF">ECRASSUSDP1_LOCUS27833</name>
</gene>
<dbReference type="PROSITE" id="PS50297">
    <property type="entry name" value="ANK_REP_REGION"/>
    <property type="match status" value="1"/>
</dbReference>
<keyword evidence="3" id="KW-0862">Zinc</keyword>
<dbReference type="InterPro" id="IPR037278">
    <property type="entry name" value="ARFGAP/RecO"/>
</dbReference>
<accession>A0AAD2D9J7</accession>
<dbReference type="Gene3D" id="1.20.1270.60">
    <property type="entry name" value="Arfaptin homology (AH) domain/BAR domain"/>
    <property type="match status" value="1"/>
</dbReference>
<dbReference type="GO" id="GO:0008270">
    <property type="term" value="F:zinc ion binding"/>
    <property type="evidence" value="ECO:0007669"/>
    <property type="project" value="UniProtKB-KW"/>
</dbReference>
<evidence type="ECO:0000259" key="8">
    <source>
        <dbReference type="PROSITE" id="PS50003"/>
    </source>
</evidence>
<evidence type="ECO:0000256" key="3">
    <source>
        <dbReference type="ARBA" id="ARBA00022833"/>
    </source>
</evidence>
<comment type="caution">
    <text evidence="10">The sequence shown here is derived from an EMBL/GenBank/DDBJ whole genome shotgun (WGS) entry which is preliminary data.</text>
</comment>
<dbReference type="InterPro" id="IPR036770">
    <property type="entry name" value="Ankyrin_rpt-contain_sf"/>
</dbReference>
<evidence type="ECO:0000256" key="2">
    <source>
        <dbReference type="ARBA" id="ARBA00022771"/>
    </source>
</evidence>
<dbReference type="AlphaFoldDB" id="A0AAD2D9J7"/>
<feature type="region of interest" description="Disordered" evidence="7">
    <location>
        <begin position="1"/>
        <end position="47"/>
    </location>
</feature>
<sequence length="821" mass="95960">MEKEERQKLTLNEEEEVEFDAIHDDSDDQEASEDQDDQPFERKNEKVVKKIKKSSIKYHSMKGDGIPGPTFEGAKTLEAHIQRASILDSLPEFELTKVERLESELKVSEQRRQKVEEENLSLHKRIKELENEVEKQAEFNKTLKDKQKEYNRDVLKRFKRESMDGDEFFDEEKDSDKHSTESKSELYDENMISFSFNQALVKYEGNQTLHSPYFEEWDEKMDHIEAVFQRWALGIDKIAQCGHESSKNLHELHKIFMEDLIAFDFSTEIVNDLYSFADMLRELASMQDSLYESVRSSLLEYIKEFEENFISKVKDEKKLYNKKFDEYFNNISKQVVPKKTSPELIQQKIVDSKVELGDIKLRYLDKLNEIIIHTKVDLIDKVCVCIYSFGSFFKQGSSLFERLEPQLHSSTKKVAARNNILKHLKLQLEKEKDKCRRDSENVDTPNLRLTEKEGFVFKQNSIKEWLLRYLIVRDDNLYTVKRGKKSERYNFSDAKLFCNIFLAKIRRSSDYPGLPVVEIMSVKDNKTFFLLVENFKEMEEWINVLSLKMQRLIENPQNHGLKNTKASSDNKRPLTFQQDNDMEIVDFEGEGEERKADEKTRLINEEVKQMVNQNICADCKNPFPEWFSLNLGVLICITCSGHHRGLSTDVSRVRSLTLDLQTMNTLRFLTSVINNEINYKVFEAKKSSVEKDRKKSSMKDFIKNKYEKRKFCQGIPSSSKKQDDLIKICIKAIEEDDLTKIYPIVCFGIVNTNHFFEYKTKGIKEKITLLHLAVSAGSKDIISLLMHNSADPSLKNSSGMSPEDLALIENKIEILELLQNM</sequence>
<dbReference type="InterPro" id="IPR001849">
    <property type="entry name" value="PH_domain"/>
</dbReference>
<keyword evidence="2 5" id="KW-0863">Zinc-finger</keyword>
<dbReference type="SMART" id="SM00105">
    <property type="entry name" value="ArfGap"/>
    <property type="match status" value="1"/>
</dbReference>
<organism evidence="10 11">
    <name type="scientific">Euplotes crassus</name>
    <dbReference type="NCBI Taxonomy" id="5936"/>
    <lineage>
        <taxon>Eukaryota</taxon>
        <taxon>Sar</taxon>
        <taxon>Alveolata</taxon>
        <taxon>Ciliophora</taxon>
        <taxon>Intramacronucleata</taxon>
        <taxon>Spirotrichea</taxon>
        <taxon>Hypotrichia</taxon>
        <taxon>Euplotida</taxon>
        <taxon>Euplotidae</taxon>
        <taxon>Moneuplotes</taxon>
    </lineage>
</organism>
<dbReference type="GO" id="GO:0005096">
    <property type="term" value="F:GTPase activator activity"/>
    <property type="evidence" value="ECO:0007669"/>
    <property type="project" value="InterPro"/>
</dbReference>
<name>A0AAD2D9J7_EUPCR</name>
<dbReference type="SUPFAM" id="SSF103657">
    <property type="entry name" value="BAR/IMD domain-like"/>
    <property type="match status" value="1"/>
</dbReference>
<evidence type="ECO:0000313" key="11">
    <source>
        <dbReference type="Proteomes" id="UP001295684"/>
    </source>
</evidence>
<dbReference type="PRINTS" id="PR00405">
    <property type="entry name" value="REVINTRACTNG"/>
</dbReference>
<evidence type="ECO:0000259" key="9">
    <source>
        <dbReference type="PROSITE" id="PS50115"/>
    </source>
</evidence>
<evidence type="ECO:0000313" key="10">
    <source>
        <dbReference type="EMBL" id="CAI2386224.1"/>
    </source>
</evidence>
<dbReference type="SUPFAM" id="SSF48403">
    <property type="entry name" value="Ankyrin repeat"/>
    <property type="match status" value="1"/>
</dbReference>
<reference evidence="10" key="1">
    <citation type="submission" date="2023-07" db="EMBL/GenBank/DDBJ databases">
        <authorList>
            <consortium name="AG Swart"/>
            <person name="Singh M."/>
            <person name="Singh A."/>
            <person name="Seah K."/>
            <person name="Emmerich C."/>
        </authorList>
    </citation>
    <scope>NUCLEOTIDE SEQUENCE</scope>
    <source>
        <strain evidence="10">DP1</strain>
    </source>
</reference>
<dbReference type="InterPro" id="IPR038508">
    <property type="entry name" value="ArfGAP_dom_sf"/>
</dbReference>
<feature type="coiled-coil region" evidence="6">
    <location>
        <begin position="98"/>
        <end position="149"/>
    </location>
</feature>
<evidence type="ECO:0000256" key="1">
    <source>
        <dbReference type="ARBA" id="ARBA00022723"/>
    </source>
</evidence>
<evidence type="ECO:0000256" key="5">
    <source>
        <dbReference type="PROSITE-ProRule" id="PRU00288"/>
    </source>
</evidence>
<dbReference type="Pfam" id="PF00023">
    <property type="entry name" value="Ank"/>
    <property type="match status" value="1"/>
</dbReference>
<dbReference type="SMART" id="SM00233">
    <property type="entry name" value="PH"/>
    <property type="match status" value="1"/>
</dbReference>
<keyword evidence="4" id="KW-0040">ANK repeat</keyword>
<dbReference type="InterPro" id="IPR004148">
    <property type="entry name" value="BAR_dom"/>
</dbReference>
<feature type="domain" description="Arf-GAP" evidence="9">
    <location>
        <begin position="601"/>
        <end position="722"/>
    </location>
</feature>
<feature type="repeat" description="ANK" evidence="4">
    <location>
        <begin position="765"/>
        <end position="797"/>
    </location>
</feature>
<dbReference type="PROSITE" id="PS50088">
    <property type="entry name" value="ANK_REPEAT"/>
    <property type="match status" value="1"/>
</dbReference>
<protein>
    <submittedName>
        <fullName evidence="10">Uncharacterized protein</fullName>
    </submittedName>
</protein>
<evidence type="ECO:0000256" key="7">
    <source>
        <dbReference type="SAM" id="MobiDB-lite"/>
    </source>
</evidence>
<dbReference type="InterPro" id="IPR045258">
    <property type="entry name" value="ACAP1/2/3-like"/>
</dbReference>
<dbReference type="InterPro" id="IPR011993">
    <property type="entry name" value="PH-like_dom_sf"/>
</dbReference>
<keyword evidence="11" id="KW-1185">Reference proteome</keyword>
<dbReference type="Gene3D" id="2.30.29.30">
    <property type="entry name" value="Pleckstrin-homology domain (PH domain)/Phosphotyrosine-binding domain (PTB)"/>
    <property type="match status" value="1"/>
</dbReference>
<feature type="compositionally biased region" description="Acidic residues" evidence="7">
    <location>
        <begin position="12"/>
        <end position="38"/>
    </location>
</feature>
<keyword evidence="1" id="KW-0479">Metal-binding</keyword>
<dbReference type="PANTHER" id="PTHR23180:SF160">
    <property type="entry name" value="ADP-RIBOSYLATION FACTOR GTPASE-ACTIVATING PROTEIN EFFECTOR PROTEIN 1"/>
    <property type="match status" value="1"/>
</dbReference>
<dbReference type="Gene3D" id="1.25.40.20">
    <property type="entry name" value="Ankyrin repeat-containing domain"/>
    <property type="match status" value="1"/>
</dbReference>
<evidence type="ECO:0000256" key="4">
    <source>
        <dbReference type="PROSITE-ProRule" id="PRU00023"/>
    </source>
</evidence>
<dbReference type="Pfam" id="PF16746">
    <property type="entry name" value="BAR_3"/>
    <property type="match status" value="1"/>
</dbReference>
<dbReference type="Pfam" id="PF01412">
    <property type="entry name" value="ArfGap"/>
    <property type="match status" value="1"/>
</dbReference>
<dbReference type="GO" id="GO:0005737">
    <property type="term" value="C:cytoplasm"/>
    <property type="evidence" value="ECO:0007669"/>
    <property type="project" value="InterPro"/>
</dbReference>
<dbReference type="InterPro" id="IPR001164">
    <property type="entry name" value="ArfGAP_dom"/>
</dbReference>
<dbReference type="PANTHER" id="PTHR23180">
    <property type="entry name" value="CENTAURIN/ARF"/>
    <property type="match status" value="1"/>
</dbReference>
<keyword evidence="6" id="KW-0175">Coiled coil</keyword>
<dbReference type="SUPFAM" id="SSF50729">
    <property type="entry name" value="PH domain-like"/>
    <property type="match status" value="1"/>
</dbReference>